<evidence type="ECO:0000256" key="2">
    <source>
        <dbReference type="ARBA" id="ARBA00022517"/>
    </source>
</evidence>
<organism evidence="9 10">
    <name type="scientific">Smittium mucronatum</name>
    <dbReference type="NCBI Taxonomy" id="133383"/>
    <lineage>
        <taxon>Eukaryota</taxon>
        <taxon>Fungi</taxon>
        <taxon>Fungi incertae sedis</taxon>
        <taxon>Zoopagomycota</taxon>
        <taxon>Kickxellomycotina</taxon>
        <taxon>Harpellomycetes</taxon>
        <taxon>Harpellales</taxon>
        <taxon>Legeriomycetaceae</taxon>
        <taxon>Smittium</taxon>
    </lineage>
</organism>
<comment type="similarity">
    <text evidence="6 7">Belongs to the MPP10 family.</text>
</comment>
<dbReference type="PANTHER" id="PTHR17039:SF0">
    <property type="entry name" value="U3 SMALL NUCLEOLAR RIBONUCLEOPROTEIN PROTEIN MPP10"/>
    <property type="match status" value="1"/>
</dbReference>
<feature type="compositionally biased region" description="Low complexity" evidence="8">
    <location>
        <begin position="87"/>
        <end position="101"/>
    </location>
</feature>
<feature type="compositionally biased region" description="Acidic residues" evidence="8">
    <location>
        <begin position="150"/>
        <end position="175"/>
    </location>
</feature>
<dbReference type="Proteomes" id="UP000187455">
    <property type="component" value="Unassembled WGS sequence"/>
</dbReference>
<evidence type="ECO:0000256" key="5">
    <source>
        <dbReference type="ARBA" id="ARBA00023274"/>
    </source>
</evidence>
<sequence>MDKFILDFPDKPENYFAPNQETKKKCFKVSKSAFDLGNRDVCYGTLNKLLGEKDGFTDPLQIWEMIQTRNNAVFSHSKRILDDIPPSYNSFSQDDSSQFSESESEYTSESEDQSIDGLDKLPPSNNDIGLDSDAESEEVQETQSMKSDSENSENNDFSDQDFSNDDEIEAEEEDIGTNSDTDVQMDEDLDDMDDFEEHGEFDKKKKSESKKSIVDDDFFSLDQMHKFVENDEKTEMRDRQILSGHGDPFEGDEKQLGSDESSSEDEDVNYFEDIDDLDDDEDGEADVSSLMYNDFFMPVTTSKRSIAKESRESHAKRVKFDPKSIKNNKKSNIPEETIDYEVKSDDDHVDDVSEDGFLSPGVEDEDEDESSEKSANKSNFEIYQDKLKSQISKLEKDAVEKKDWVMSGEVTSRLRPIDSLLGEHLDYDYVQKPVPIITQKVTESLEELIKRRILASEYNDVERKKPVIEEDYFKSSRVELDENAPQKSLAEVYEQEYLAQREENGSGPHLTKDKSVYTDTELALHREINGLMKDLNYKLDSLTNFYYTPKVSTSNAEIKADVPAIQMEEALPIQVSSVSQLAPEEVYTNISGKRGKSKKDKSLVDSQTGDVENDAGYKGDDIISIGLGTGDIKGASEATDADRRRWRANKKKAFKKNNVQKVKKPE</sequence>
<feature type="compositionally biased region" description="Basic and acidic residues" evidence="8">
    <location>
        <begin position="198"/>
        <end position="211"/>
    </location>
</feature>
<feature type="region of interest" description="Disordered" evidence="8">
    <location>
        <begin position="229"/>
        <end position="285"/>
    </location>
</feature>
<keyword evidence="4 7" id="KW-0539">Nucleus</keyword>
<evidence type="ECO:0000256" key="1">
    <source>
        <dbReference type="ARBA" id="ARBA00004604"/>
    </source>
</evidence>
<feature type="region of interest" description="Disordered" evidence="8">
    <location>
        <begin position="303"/>
        <end position="379"/>
    </location>
</feature>
<dbReference type="InterPro" id="IPR012173">
    <property type="entry name" value="Mpp10"/>
</dbReference>
<feature type="compositionally biased region" description="Basic and acidic residues" evidence="8">
    <location>
        <begin position="247"/>
        <end position="257"/>
    </location>
</feature>
<feature type="compositionally biased region" description="Acidic residues" evidence="8">
    <location>
        <begin position="183"/>
        <end position="197"/>
    </location>
</feature>
<evidence type="ECO:0000313" key="9">
    <source>
        <dbReference type="EMBL" id="OLY81642.1"/>
    </source>
</evidence>
<gene>
    <name evidence="9" type="ORF">AYI68_g4251</name>
</gene>
<protein>
    <recommendedName>
        <fullName evidence="7">U3 small nucleolar ribonucleoprotein protein MPP10</fullName>
    </recommendedName>
</protein>
<dbReference type="AlphaFoldDB" id="A0A1R0GXM2"/>
<feature type="compositionally biased region" description="Basic residues" evidence="8">
    <location>
        <begin position="644"/>
        <end position="655"/>
    </location>
</feature>
<keyword evidence="2 7" id="KW-0690">Ribosome biogenesis</keyword>
<feature type="compositionally biased region" description="Basic and acidic residues" evidence="8">
    <location>
        <begin position="229"/>
        <end position="240"/>
    </location>
</feature>
<dbReference type="EMBL" id="LSSL01002283">
    <property type="protein sequence ID" value="OLY81642.1"/>
    <property type="molecule type" value="Genomic_DNA"/>
</dbReference>
<dbReference type="PIRSF" id="PIRSF017300">
    <property type="entry name" value="snoRNP_Mpp10"/>
    <property type="match status" value="1"/>
</dbReference>
<evidence type="ECO:0000256" key="4">
    <source>
        <dbReference type="ARBA" id="ARBA00023242"/>
    </source>
</evidence>
<dbReference type="STRING" id="133383.A0A1R0GXM2"/>
<keyword evidence="5 7" id="KW-0687">Ribonucleoprotein</keyword>
<proteinExistence type="inferred from homology"/>
<feature type="compositionally biased region" description="Basic and acidic residues" evidence="8">
    <location>
        <begin position="306"/>
        <end position="324"/>
    </location>
</feature>
<feature type="compositionally biased region" description="Acidic residues" evidence="8">
    <location>
        <begin position="261"/>
        <end position="285"/>
    </location>
</feature>
<keyword evidence="3 7" id="KW-0698">rRNA processing</keyword>
<feature type="compositionally biased region" description="Acidic residues" evidence="8">
    <location>
        <begin position="102"/>
        <end position="114"/>
    </location>
</feature>
<dbReference type="GO" id="GO:0005732">
    <property type="term" value="C:sno(s)RNA-containing ribonucleoprotein complex"/>
    <property type="evidence" value="ECO:0007669"/>
    <property type="project" value="UniProtKB-UniRule"/>
</dbReference>
<evidence type="ECO:0000256" key="6">
    <source>
        <dbReference type="ARBA" id="ARBA00029455"/>
    </source>
</evidence>
<evidence type="ECO:0000313" key="10">
    <source>
        <dbReference type="Proteomes" id="UP000187455"/>
    </source>
</evidence>
<accession>A0A1R0GXM2</accession>
<dbReference type="GO" id="GO:0034457">
    <property type="term" value="C:Mpp10 complex"/>
    <property type="evidence" value="ECO:0007669"/>
    <property type="project" value="UniProtKB-UniRule"/>
</dbReference>
<dbReference type="Pfam" id="PF04006">
    <property type="entry name" value="Mpp10"/>
    <property type="match status" value="1"/>
</dbReference>
<name>A0A1R0GXM2_9FUNG</name>
<dbReference type="GO" id="GO:0006364">
    <property type="term" value="P:rRNA processing"/>
    <property type="evidence" value="ECO:0007669"/>
    <property type="project" value="UniProtKB-KW"/>
</dbReference>
<comment type="subcellular location">
    <subcellularLocation>
        <location evidence="1 7">Nucleus</location>
        <location evidence="1 7">Nucleolus</location>
    </subcellularLocation>
</comment>
<evidence type="ECO:0000256" key="7">
    <source>
        <dbReference type="PIRNR" id="PIRNR017300"/>
    </source>
</evidence>
<comment type="caution">
    <text evidence="9">The sequence shown here is derived from an EMBL/GenBank/DDBJ whole genome shotgun (WGS) entry which is preliminary data.</text>
</comment>
<feature type="region of interest" description="Disordered" evidence="8">
    <location>
        <begin position="85"/>
        <end position="211"/>
    </location>
</feature>
<keyword evidence="10" id="KW-1185">Reference proteome</keyword>
<feature type="compositionally biased region" description="Acidic residues" evidence="8">
    <location>
        <begin position="130"/>
        <end position="140"/>
    </location>
</feature>
<feature type="region of interest" description="Disordered" evidence="8">
    <location>
        <begin position="587"/>
        <end position="666"/>
    </location>
</feature>
<evidence type="ECO:0000256" key="8">
    <source>
        <dbReference type="SAM" id="MobiDB-lite"/>
    </source>
</evidence>
<reference evidence="9 10" key="1">
    <citation type="journal article" date="2016" name="Mol. Biol. Evol.">
        <title>Genome-Wide Survey of Gut Fungi (Harpellales) Reveals the First Horizontally Transferred Ubiquitin Gene from a Mosquito Host.</title>
        <authorList>
            <person name="Wang Y."/>
            <person name="White M.M."/>
            <person name="Kvist S."/>
            <person name="Moncalvo J.M."/>
        </authorList>
    </citation>
    <scope>NUCLEOTIDE SEQUENCE [LARGE SCALE GENOMIC DNA]</scope>
    <source>
        <strain evidence="9 10">ALG-7-W6</strain>
    </source>
</reference>
<dbReference type="PANTHER" id="PTHR17039">
    <property type="entry name" value="U3 SMALL NUCLEOLAR RIBONUCLEOPROTEIN PROTEIN MPP10"/>
    <property type="match status" value="1"/>
</dbReference>
<dbReference type="OrthoDB" id="445326at2759"/>
<evidence type="ECO:0000256" key="3">
    <source>
        <dbReference type="ARBA" id="ARBA00022552"/>
    </source>
</evidence>
<dbReference type="GO" id="GO:0032040">
    <property type="term" value="C:small-subunit processome"/>
    <property type="evidence" value="ECO:0007669"/>
    <property type="project" value="TreeGrafter"/>
</dbReference>
<comment type="function">
    <text evidence="7">Involved in nucleolar processing of pre-18S ribosomal RNA.</text>
</comment>